<proteinExistence type="predicted"/>
<evidence type="ECO:0000256" key="4">
    <source>
        <dbReference type="ARBA" id="ARBA00022519"/>
    </source>
</evidence>
<keyword evidence="13" id="KW-1185">Reference proteome</keyword>
<keyword evidence="8" id="KW-0472">Membrane</keyword>
<dbReference type="FunFam" id="3.40.50.300:FF:000634">
    <property type="entry name" value="Molybdenum import ATP-binding protein ModC"/>
    <property type="match status" value="1"/>
</dbReference>
<evidence type="ECO:0000256" key="9">
    <source>
        <dbReference type="PROSITE-ProRule" id="PRU01213"/>
    </source>
</evidence>
<dbReference type="InterPro" id="IPR027417">
    <property type="entry name" value="P-loop_NTPase"/>
</dbReference>
<dbReference type="PROSITE" id="PS00211">
    <property type="entry name" value="ABC_TRANSPORTER_1"/>
    <property type="match status" value="1"/>
</dbReference>
<dbReference type="SUPFAM" id="SSF50331">
    <property type="entry name" value="MOP-like"/>
    <property type="match status" value="1"/>
</dbReference>
<dbReference type="InterPro" id="IPR004606">
    <property type="entry name" value="Mop_domain"/>
</dbReference>
<dbReference type="RefSeq" id="WP_024372990.1">
    <property type="nucleotide sequence ID" value="NZ_ATWU01000129.1"/>
</dbReference>
<dbReference type="NCBIfam" id="TIGR02142">
    <property type="entry name" value="modC_ABC"/>
    <property type="match status" value="1"/>
</dbReference>
<dbReference type="InterPro" id="IPR003439">
    <property type="entry name" value="ABC_transporter-like_ATP-bd"/>
</dbReference>
<accession>A0AAN0Y5M9</accession>
<dbReference type="EMBL" id="CP016346">
    <property type="protein sequence ID" value="ANQ14261.1"/>
    <property type="molecule type" value="Genomic_DNA"/>
</dbReference>
<evidence type="ECO:0000256" key="2">
    <source>
        <dbReference type="ARBA" id="ARBA00022475"/>
    </source>
</evidence>
<gene>
    <name evidence="12" type="ORF">BA890_16005</name>
</gene>
<organism evidence="12 13">
    <name type="scientific">Vibrio natriegens NBRC 15636 = ATCC 14048 = DSM 759</name>
    <dbReference type="NCBI Taxonomy" id="1219067"/>
    <lineage>
        <taxon>Bacteria</taxon>
        <taxon>Pseudomonadati</taxon>
        <taxon>Pseudomonadota</taxon>
        <taxon>Gammaproteobacteria</taxon>
        <taxon>Vibrionales</taxon>
        <taxon>Vibrionaceae</taxon>
        <taxon>Vibrio</taxon>
    </lineage>
</organism>
<evidence type="ECO:0000256" key="6">
    <source>
        <dbReference type="ARBA" id="ARBA00022840"/>
    </source>
</evidence>
<keyword evidence="5" id="KW-0547">Nucleotide-binding</keyword>
<dbReference type="SUPFAM" id="SSF52540">
    <property type="entry name" value="P-loop containing nucleoside triphosphate hydrolases"/>
    <property type="match status" value="1"/>
</dbReference>
<dbReference type="PROSITE" id="PS50893">
    <property type="entry name" value="ABC_TRANSPORTER_2"/>
    <property type="match status" value="1"/>
</dbReference>
<keyword evidence="4" id="KW-0997">Cell inner membrane</keyword>
<dbReference type="InterPro" id="IPR017871">
    <property type="entry name" value="ABC_transporter-like_CS"/>
</dbReference>
<dbReference type="GO" id="GO:0140359">
    <property type="term" value="F:ABC-type transporter activity"/>
    <property type="evidence" value="ECO:0007669"/>
    <property type="project" value="InterPro"/>
</dbReference>
<evidence type="ECO:0000256" key="8">
    <source>
        <dbReference type="ARBA" id="ARBA00023136"/>
    </source>
</evidence>
<keyword evidence="7" id="KW-1278">Translocase</keyword>
<evidence type="ECO:0000256" key="5">
    <source>
        <dbReference type="ARBA" id="ARBA00022741"/>
    </source>
</evidence>
<evidence type="ECO:0000256" key="3">
    <source>
        <dbReference type="ARBA" id="ARBA00022505"/>
    </source>
</evidence>
<dbReference type="KEGG" id="vna:PN96_20505"/>
<dbReference type="Pfam" id="PF03459">
    <property type="entry name" value="TOBE"/>
    <property type="match status" value="1"/>
</dbReference>
<dbReference type="Proteomes" id="UP000092741">
    <property type="component" value="Chromosome 2"/>
</dbReference>
<dbReference type="GeneID" id="70915224"/>
<dbReference type="InterPro" id="IPR005116">
    <property type="entry name" value="Transp-assoc_OB_typ1"/>
</dbReference>
<feature type="domain" description="Mop" evidence="11">
    <location>
        <begin position="291"/>
        <end position="362"/>
    </location>
</feature>
<protein>
    <submittedName>
        <fullName evidence="12">Molybdenum ABC transporter ATP-binding protein</fullName>
    </submittedName>
</protein>
<evidence type="ECO:0000256" key="1">
    <source>
        <dbReference type="ARBA" id="ARBA00022448"/>
    </source>
</evidence>
<dbReference type="Gene3D" id="3.40.50.300">
    <property type="entry name" value="P-loop containing nucleotide triphosphate hydrolases"/>
    <property type="match status" value="1"/>
</dbReference>
<dbReference type="SMART" id="SM00382">
    <property type="entry name" value="AAA"/>
    <property type="match status" value="1"/>
</dbReference>
<keyword evidence="1" id="KW-0813">Transport</keyword>
<dbReference type="InterPro" id="IPR008995">
    <property type="entry name" value="Mo/tungstate-bd_C_term_dom"/>
</dbReference>
<dbReference type="AlphaFoldDB" id="A0AAN0Y5M9"/>
<dbReference type="NCBIfam" id="NF008355">
    <property type="entry name" value="PRK11144.1"/>
    <property type="match status" value="1"/>
</dbReference>
<dbReference type="PANTHER" id="PTHR43514">
    <property type="entry name" value="ABC TRANSPORTER I FAMILY MEMBER 10"/>
    <property type="match status" value="1"/>
</dbReference>
<dbReference type="InterPro" id="IPR050334">
    <property type="entry name" value="Molybdenum_import_ModC"/>
</dbReference>
<dbReference type="GO" id="GO:0005524">
    <property type="term" value="F:ATP binding"/>
    <property type="evidence" value="ECO:0007669"/>
    <property type="project" value="UniProtKB-KW"/>
</dbReference>
<dbReference type="GO" id="GO:0016887">
    <property type="term" value="F:ATP hydrolysis activity"/>
    <property type="evidence" value="ECO:0007669"/>
    <property type="project" value="InterPro"/>
</dbReference>
<sequence>MSIKVQFKQLLGESDFDIDLELPCHGISALFGRSGAGKTTLINVISGLVTPTQGKVSIGEHVLFDSDKAINLPTHKRKIGYVFQDSRLFPHYSVQGNLMYGVKEKDTKYFDEVVELLSIKPLLKRFPVSLSGGEKQRVAIARALLSKPDLLLMDEPLASLDMPRKREVMPFLEDLSEKVNIPIVYVTHSLQEIIRLAQNLAIIENGSIVTSGKLEEVWASHAMRPWQSFSEHSSLFEGKIAAHHEHYALTSVELGQNASLWVQKIEGEPGTPIRLQVRASDVSIALERPVATSIRNVLPATVQSIEQVNVGEDKQSITVSLQLDANCCLWAKITPWALDDLNLKPGDCVYAQVKGVSVTQRDIAFAPHA</sequence>
<dbReference type="InterPro" id="IPR003593">
    <property type="entry name" value="AAA+_ATPase"/>
</dbReference>
<evidence type="ECO:0000313" key="13">
    <source>
        <dbReference type="Proteomes" id="UP000092741"/>
    </source>
</evidence>
<dbReference type="PROSITE" id="PS51866">
    <property type="entry name" value="MOP"/>
    <property type="match status" value="1"/>
</dbReference>
<keyword evidence="2" id="KW-1003">Cell membrane</keyword>
<keyword evidence="3 9" id="KW-0500">Molybdenum</keyword>
<dbReference type="Gene3D" id="2.40.50.100">
    <property type="match status" value="1"/>
</dbReference>
<dbReference type="GO" id="GO:0016020">
    <property type="term" value="C:membrane"/>
    <property type="evidence" value="ECO:0007669"/>
    <property type="project" value="InterPro"/>
</dbReference>
<evidence type="ECO:0000256" key="7">
    <source>
        <dbReference type="ARBA" id="ARBA00022967"/>
    </source>
</evidence>
<evidence type="ECO:0000259" key="11">
    <source>
        <dbReference type="PROSITE" id="PS51866"/>
    </source>
</evidence>
<feature type="domain" description="ABC transporter" evidence="10">
    <location>
        <begin position="5"/>
        <end position="230"/>
    </location>
</feature>
<name>A0AAN0Y5M9_VIBNA</name>
<dbReference type="InterPro" id="IPR011868">
    <property type="entry name" value="ModC_ABC_ATP-bd"/>
</dbReference>
<evidence type="ECO:0000259" key="10">
    <source>
        <dbReference type="PROSITE" id="PS50893"/>
    </source>
</evidence>
<keyword evidence="6 12" id="KW-0067">ATP-binding</keyword>
<dbReference type="PANTHER" id="PTHR43514:SF4">
    <property type="entry name" value="ABC TRANSPORTER I FAMILY MEMBER 10"/>
    <property type="match status" value="1"/>
</dbReference>
<dbReference type="GO" id="GO:0015098">
    <property type="term" value="F:molybdate ion transmembrane transporter activity"/>
    <property type="evidence" value="ECO:0007669"/>
    <property type="project" value="InterPro"/>
</dbReference>
<dbReference type="Pfam" id="PF00005">
    <property type="entry name" value="ABC_tran"/>
    <property type="match status" value="1"/>
</dbReference>
<reference evidence="12 13" key="1">
    <citation type="submission" date="2016-07" db="EMBL/GenBank/DDBJ databases">
        <title>Developing Vibrio natriegens as a novel, fast-growing host for biotechnology.</title>
        <authorList>
            <person name="Weinstock M.T."/>
            <person name="Hesek E.D."/>
            <person name="Wilson C.M."/>
            <person name="Gibson D.G."/>
        </authorList>
    </citation>
    <scope>NUCLEOTIDE SEQUENCE [LARGE SCALE GENOMIC DNA]</scope>
    <source>
        <strain evidence="12 13">ATCC 14048</strain>
    </source>
</reference>
<evidence type="ECO:0000313" key="12">
    <source>
        <dbReference type="EMBL" id="ANQ14261.1"/>
    </source>
</evidence>